<dbReference type="CDD" id="cd00117">
    <property type="entry name" value="TFP"/>
    <property type="match status" value="1"/>
</dbReference>
<reference evidence="2" key="1">
    <citation type="submission" date="2020-11" db="EMBL/GenBank/DDBJ databases">
        <authorList>
            <person name="Tran Van P."/>
        </authorList>
    </citation>
    <scope>NUCLEOTIDE SEQUENCE</scope>
</reference>
<protein>
    <submittedName>
        <fullName evidence="2">Uncharacterized protein</fullName>
    </submittedName>
</protein>
<proteinExistence type="predicted"/>
<evidence type="ECO:0000313" key="3">
    <source>
        <dbReference type="Proteomes" id="UP000677054"/>
    </source>
</evidence>
<dbReference type="EMBL" id="LR906530">
    <property type="protein sequence ID" value="CAD7253898.1"/>
    <property type="molecule type" value="Genomic_DNA"/>
</dbReference>
<dbReference type="EMBL" id="CAJPEV010007013">
    <property type="protein sequence ID" value="CAG0904521.1"/>
    <property type="molecule type" value="Genomic_DNA"/>
</dbReference>
<organism evidence="2">
    <name type="scientific">Darwinula stevensoni</name>
    <dbReference type="NCBI Taxonomy" id="69355"/>
    <lineage>
        <taxon>Eukaryota</taxon>
        <taxon>Metazoa</taxon>
        <taxon>Ecdysozoa</taxon>
        <taxon>Arthropoda</taxon>
        <taxon>Crustacea</taxon>
        <taxon>Oligostraca</taxon>
        <taxon>Ostracoda</taxon>
        <taxon>Podocopa</taxon>
        <taxon>Podocopida</taxon>
        <taxon>Darwinulocopina</taxon>
        <taxon>Darwinuloidea</taxon>
        <taxon>Darwinulidae</taxon>
        <taxon>Darwinula</taxon>
    </lineage>
</organism>
<evidence type="ECO:0000313" key="2">
    <source>
        <dbReference type="EMBL" id="CAD7253898.1"/>
    </source>
</evidence>
<keyword evidence="3" id="KW-1185">Reference proteome</keyword>
<feature type="compositionally biased region" description="Gly residues" evidence="1">
    <location>
        <begin position="1"/>
        <end position="10"/>
    </location>
</feature>
<feature type="compositionally biased region" description="Low complexity" evidence="1">
    <location>
        <begin position="119"/>
        <end position="137"/>
    </location>
</feature>
<evidence type="ECO:0000256" key="1">
    <source>
        <dbReference type="SAM" id="MobiDB-lite"/>
    </source>
</evidence>
<feature type="compositionally biased region" description="Basic and acidic residues" evidence="1">
    <location>
        <begin position="30"/>
        <end position="39"/>
    </location>
</feature>
<dbReference type="OrthoDB" id="6342359at2759"/>
<feature type="compositionally biased region" description="Polar residues" evidence="1">
    <location>
        <begin position="66"/>
        <end position="79"/>
    </location>
</feature>
<accession>A0A7R9FSU3</accession>
<dbReference type="Proteomes" id="UP000677054">
    <property type="component" value="Unassembled WGS sequence"/>
</dbReference>
<dbReference type="AlphaFoldDB" id="A0A7R9FSU3"/>
<sequence>MSEGSGGAGSSGSMEPPSTVHVDPTQSDTPSRDSIHERNSTTITLRNSSEKEMLTTSPGDDGSSPAFPTNPTIPSTISQPGEWEFSWPSSPRTSTIRETAPVASSTPAGPHPSRTTLITETRPTSTFPTPSSQQTMTHAVPHSTVTPTDPRELGRTNTPPLPTTTPTKEATPGTTHTTPLPTTTRRLGTTHATPHPPTTSPTPGRHPTVREVMTPANDRSPSDPHPTATPSTSTTEFRLDDIVPGNLSCFACNLDFREFEYDMDHPCLGRHTPLDRAYVVRCGIKDRYCKVEVTQVNGVLTQLRRECTEVCYYGCRLRGFGIRNLVCSQCCNRHGCNRDFPTAAASVLWPGREVLLAGLLPALAARIP</sequence>
<gene>
    <name evidence="2" type="ORF">DSTB1V02_LOCUS13644</name>
</gene>
<feature type="compositionally biased region" description="Low complexity" evidence="1">
    <location>
        <begin position="225"/>
        <end position="235"/>
    </location>
</feature>
<feature type="compositionally biased region" description="Low complexity" evidence="1">
    <location>
        <begin position="164"/>
        <end position="193"/>
    </location>
</feature>
<name>A0A7R9FSU3_9CRUS</name>
<feature type="compositionally biased region" description="Polar residues" evidence="1">
    <location>
        <begin position="87"/>
        <end position="118"/>
    </location>
</feature>
<feature type="region of interest" description="Disordered" evidence="1">
    <location>
        <begin position="1"/>
        <end position="235"/>
    </location>
</feature>